<dbReference type="PROSITE" id="PS50181">
    <property type="entry name" value="FBOX"/>
    <property type="match status" value="1"/>
</dbReference>
<gene>
    <name evidence="2" type="ORF">RFH988_LOCUS26492</name>
</gene>
<evidence type="ECO:0000259" key="1">
    <source>
        <dbReference type="PROSITE" id="PS50181"/>
    </source>
</evidence>
<accession>A0A814Z4H0</accession>
<organism evidence="2 3">
    <name type="scientific">Rotaria sordida</name>
    <dbReference type="NCBI Taxonomy" id="392033"/>
    <lineage>
        <taxon>Eukaryota</taxon>
        <taxon>Metazoa</taxon>
        <taxon>Spiralia</taxon>
        <taxon>Gnathifera</taxon>
        <taxon>Rotifera</taxon>
        <taxon>Eurotatoria</taxon>
        <taxon>Bdelloidea</taxon>
        <taxon>Philodinida</taxon>
        <taxon>Philodinidae</taxon>
        <taxon>Rotaria</taxon>
    </lineage>
</organism>
<dbReference type="EMBL" id="CAJNOO010002116">
    <property type="protein sequence ID" value="CAF1237486.1"/>
    <property type="molecule type" value="Genomic_DNA"/>
</dbReference>
<proteinExistence type="predicted"/>
<comment type="caution">
    <text evidence="2">The sequence shown here is derived from an EMBL/GenBank/DDBJ whole genome shotgun (WGS) entry which is preliminary data.</text>
</comment>
<dbReference type="AlphaFoldDB" id="A0A814Z4H0"/>
<protein>
    <recommendedName>
        <fullName evidence="1">F-box domain-containing protein</fullName>
    </recommendedName>
</protein>
<name>A0A814Z4H0_9BILA</name>
<dbReference type="Proteomes" id="UP000663882">
    <property type="component" value="Unassembled WGS sequence"/>
</dbReference>
<feature type="domain" description="F-box" evidence="1">
    <location>
        <begin position="5"/>
        <end position="52"/>
    </location>
</feature>
<evidence type="ECO:0000313" key="3">
    <source>
        <dbReference type="Proteomes" id="UP000663882"/>
    </source>
</evidence>
<evidence type="ECO:0000313" key="2">
    <source>
        <dbReference type="EMBL" id="CAF1237486.1"/>
    </source>
</evidence>
<sequence>MNQSDIHLVDLPNEILLMILKRLDNINVLYSLMGTFDGQFDILLQDNIFTNTLNMISRSSTDNDDDDIYSIDDQILDRFCIDILPKIHHNVKHLILESMSMKRILLAGNYPNLTSLKLFNFGQNIALNYFTDKSIFQHIFKYQITELILENNDNYDYVGGRILSKEYNNNIYVSILSLFKNLQSLSIVGSFTSSYPPLSIVDLPSITFCSSILTKLCINVRSLDDCLYLLDGRLKQLTIFIVQIRYIYNDLSIIHNTDDLSNLKYFSLTCYNLTNAYDNRMIPLFRRMINLEKLTLYIRITDRHTFVDGTHLHKEILMHMLQLHTFIFYISTIIQINDLVHRLSNNDIQQTFKNIEDNIFTNTLNMISKSSTDDDDDICSIDDRILDRFCIDILPKIHNNVKHLILESMSMEYILLAGNYPNLTSLKLFNFGQHIALNYFTDKSIFQYIFKYQIRELILENNDNYDYADERILPKEYNKNVYLSILTLFENLQSLSIVGSFTSSYPPLSIVDLPSTTFCSSTLTKLSINLRSLDDCLYLLDGHLKQLTTFIVQIRYIDNNLSIIHNTDNLSYLKCFSLTCYNLTNAYNNRVIPLFRRMINLEKLTLYIRLTDRPRFVDGTHPHKEILMHMSKLHTFIFYISTMIQINDLVPRLSDDDLEQTFKNIGYYQTSSTEILMHMLQLHTFIFYISTIIQINDLVHRLSNNDIQQTFKNIGYYQTSCTVSYCRRSSKAICHVFSLPFAFDRLEVIINRLPIIIFHHITYLTVFDMIQFKQEFFVLIAKACPLLKHFGIFNRMLLLRNFDKYKADYIQSYSIIQFSHLISLDMMVQDQYYIEQFLLDTKTHVPRLIELKLFYSHLKNVTKNFTRDATRHNCAHIKRLICYDTCDYPKKFDHYFPSLNIVSYPSST</sequence>
<dbReference type="InterPro" id="IPR001810">
    <property type="entry name" value="F-box_dom"/>
</dbReference>
<reference evidence="2" key="1">
    <citation type="submission" date="2021-02" db="EMBL/GenBank/DDBJ databases">
        <authorList>
            <person name="Nowell W R."/>
        </authorList>
    </citation>
    <scope>NUCLEOTIDE SEQUENCE</scope>
</reference>